<protein>
    <submittedName>
        <fullName evidence="1">Uncharacterized protein</fullName>
    </submittedName>
</protein>
<proteinExistence type="predicted"/>
<dbReference type="EMBL" id="CADCVQ010000132">
    <property type="protein sequence ID" value="CAA9517276.1"/>
    <property type="molecule type" value="Genomic_DNA"/>
</dbReference>
<organism evidence="1">
    <name type="scientific">uncultured Solirubrobacteraceae bacterium</name>
    <dbReference type="NCBI Taxonomy" id="1162706"/>
    <lineage>
        <taxon>Bacteria</taxon>
        <taxon>Bacillati</taxon>
        <taxon>Actinomycetota</taxon>
        <taxon>Thermoleophilia</taxon>
        <taxon>Solirubrobacterales</taxon>
        <taxon>Solirubrobacteraceae</taxon>
        <taxon>environmental samples</taxon>
    </lineage>
</organism>
<gene>
    <name evidence="1" type="ORF">AVDCRST_MAG67-3131</name>
</gene>
<name>A0A6J4TA08_9ACTN</name>
<sequence length="290" mass="31872">MRLRPFVLAVALIAVAVLALRGESESDAVLAVAAPVAQGERLGPPTPSVDALLAARAEAEARARVAQKRRIAAARRAEARRLRRSRSVPGALRRAWLTHAISRREYDRLRATWWRANRDVQRLSGIRRTELGAVIAMASQLAAARILTPSRLEPVFLTIRRNREFWTSRPLPRPGARVTFRGDPVVFEYYSGRGLAIQPLASFGKANALAGACLRLAQRYPCRPAALRRLLERMVALGSERGGFLAWEYLIAFGSGAPPWISAMTQATGAQALARGRRALGDVRFGRAAR</sequence>
<reference evidence="1" key="1">
    <citation type="submission" date="2020-02" db="EMBL/GenBank/DDBJ databases">
        <authorList>
            <person name="Meier V. D."/>
        </authorList>
    </citation>
    <scope>NUCLEOTIDE SEQUENCE</scope>
    <source>
        <strain evidence="1">AVDCRST_MAG67</strain>
    </source>
</reference>
<accession>A0A6J4TA08</accession>
<feature type="non-terminal residue" evidence="1">
    <location>
        <position position="290"/>
    </location>
</feature>
<dbReference type="AlphaFoldDB" id="A0A6J4TA08"/>
<evidence type="ECO:0000313" key="1">
    <source>
        <dbReference type="EMBL" id="CAA9517276.1"/>
    </source>
</evidence>